<dbReference type="Pfam" id="PF02944">
    <property type="entry name" value="BESS"/>
    <property type="match status" value="1"/>
</dbReference>
<keyword evidence="1" id="KW-0539">Nucleus</keyword>
<dbReference type="InterPro" id="IPR039353">
    <property type="entry name" value="TF_Adf1"/>
</dbReference>
<evidence type="ECO:0000313" key="5">
    <source>
        <dbReference type="Proteomes" id="UP000037069"/>
    </source>
</evidence>
<evidence type="ECO:0008006" key="6">
    <source>
        <dbReference type="Google" id="ProtNLM"/>
    </source>
</evidence>
<dbReference type="SMART" id="SM00595">
    <property type="entry name" value="MADF"/>
    <property type="match status" value="1"/>
</dbReference>
<dbReference type="OMA" id="FFCKSVA"/>
<proteinExistence type="predicted"/>
<protein>
    <recommendedName>
        <fullName evidence="6">MADF domain-containing protein</fullName>
    </recommendedName>
</protein>
<dbReference type="PROSITE" id="PS51029">
    <property type="entry name" value="MADF"/>
    <property type="match status" value="1"/>
</dbReference>
<sequence>MTSNHRPLEEGDIELIDRVRASPCLYNTKDPNFRLIYKKEQEWQAVADGLAMTHWEARKRWTVLRDRYARELKQLILHPDSTEYGKNDFFLRMDFIRNYVKKREVKRKRCNSQGVKTKEKDKARPVKLYKAESDGSNYETDYMSQTEKNYILDDSQDASSTGKYSYVKQLSQNDMEVNEEVPSEHQQANQIQEEEQEEHCGEQEYHDYVEDTSAVYEAVEEDPENLTHNETDSNYLLAPSVSSGSVGAGADNNIIVKPECNNIVDGYNISMQEEQLCSAQPPPPPPLVHSQQKTVIQNTSRDTNSPISTPDTEEYFSKTIASYLRQLSPRHKIKAKVEMMQIIEKFIELEEAKL</sequence>
<organism evidence="4 5">
    <name type="scientific">Lucilia cuprina</name>
    <name type="common">Green bottle fly</name>
    <name type="synonym">Australian sheep blowfly</name>
    <dbReference type="NCBI Taxonomy" id="7375"/>
    <lineage>
        <taxon>Eukaryota</taxon>
        <taxon>Metazoa</taxon>
        <taxon>Ecdysozoa</taxon>
        <taxon>Arthropoda</taxon>
        <taxon>Hexapoda</taxon>
        <taxon>Insecta</taxon>
        <taxon>Pterygota</taxon>
        <taxon>Neoptera</taxon>
        <taxon>Endopterygota</taxon>
        <taxon>Diptera</taxon>
        <taxon>Brachycera</taxon>
        <taxon>Muscomorpha</taxon>
        <taxon>Oestroidea</taxon>
        <taxon>Calliphoridae</taxon>
        <taxon>Luciliinae</taxon>
        <taxon>Lucilia</taxon>
    </lineage>
</organism>
<dbReference type="InterPro" id="IPR004210">
    <property type="entry name" value="BESS_motif"/>
</dbReference>
<dbReference type="GO" id="GO:0006357">
    <property type="term" value="P:regulation of transcription by RNA polymerase II"/>
    <property type="evidence" value="ECO:0007669"/>
    <property type="project" value="TreeGrafter"/>
</dbReference>
<evidence type="ECO:0000259" key="3">
    <source>
        <dbReference type="PROSITE" id="PS51031"/>
    </source>
</evidence>
<dbReference type="PANTHER" id="PTHR12243">
    <property type="entry name" value="MADF DOMAIN TRANSCRIPTION FACTOR"/>
    <property type="match status" value="1"/>
</dbReference>
<dbReference type="AlphaFoldDB" id="A0A0L0BUD5"/>
<dbReference type="GO" id="GO:0005634">
    <property type="term" value="C:nucleus"/>
    <property type="evidence" value="ECO:0007669"/>
    <property type="project" value="UniProtKB-SubCell"/>
</dbReference>
<comment type="subcellular location">
    <subcellularLocation>
        <location evidence="1">Nucleus</location>
    </subcellularLocation>
</comment>
<evidence type="ECO:0000259" key="2">
    <source>
        <dbReference type="PROSITE" id="PS51029"/>
    </source>
</evidence>
<comment type="caution">
    <text evidence="4">The sequence shown here is derived from an EMBL/GenBank/DDBJ whole genome shotgun (WGS) entry which is preliminary data.</text>
</comment>
<dbReference type="EMBL" id="JRES01001317">
    <property type="protein sequence ID" value="KNC23657.1"/>
    <property type="molecule type" value="Genomic_DNA"/>
</dbReference>
<reference evidence="4 5" key="1">
    <citation type="journal article" date="2015" name="Nat. Commun.">
        <title>Lucilia cuprina genome unlocks parasitic fly biology to underpin future interventions.</title>
        <authorList>
            <person name="Anstead C.A."/>
            <person name="Korhonen P.K."/>
            <person name="Young N.D."/>
            <person name="Hall R.S."/>
            <person name="Jex A.R."/>
            <person name="Murali S.C."/>
            <person name="Hughes D.S."/>
            <person name="Lee S.F."/>
            <person name="Perry T."/>
            <person name="Stroehlein A.J."/>
            <person name="Ansell B.R."/>
            <person name="Breugelmans B."/>
            <person name="Hofmann A."/>
            <person name="Qu J."/>
            <person name="Dugan S."/>
            <person name="Lee S.L."/>
            <person name="Chao H."/>
            <person name="Dinh H."/>
            <person name="Han Y."/>
            <person name="Doddapaneni H.V."/>
            <person name="Worley K.C."/>
            <person name="Muzny D.M."/>
            <person name="Ioannidis P."/>
            <person name="Waterhouse R.M."/>
            <person name="Zdobnov E.M."/>
            <person name="James P.J."/>
            <person name="Bagnall N.H."/>
            <person name="Kotze A.C."/>
            <person name="Gibbs R.A."/>
            <person name="Richards S."/>
            <person name="Batterham P."/>
            <person name="Gasser R.B."/>
        </authorList>
    </citation>
    <scope>NUCLEOTIDE SEQUENCE [LARGE SCALE GENOMIC DNA]</scope>
    <source>
        <strain evidence="4 5">LS</strain>
        <tissue evidence="4">Full body</tissue>
    </source>
</reference>
<dbReference type="GO" id="GO:0005667">
    <property type="term" value="C:transcription regulator complex"/>
    <property type="evidence" value="ECO:0007669"/>
    <property type="project" value="TreeGrafter"/>
</dbReference>
<feature type="domain" description="MADF" evidence="2">
    <location>
        <begin position="14"/>
        <end position="101"/>
    </location>
</feature>
<keyword evidence="5" id="KW-1185">Reference proteome</keyword>
<dbReference type="InterPro" id="IPR006578">
    <property type="entry name" value="MADF-dom"/>
</dbReference>
<evidence type="ECO:0000256" key="1">
    <source>
        <dbReference type="PROSITE-ProRule" id="PRU00371"/>
    </source>
</evidence>
<dbReference type="PANTHER" id="PTHR12243:SF64">
    <property type="entry name" value="DORSAL INTERACTING PROTEIN 3-RELATED"/>
    <property type="match status" value="1"/>
</dbReference>
<dbReference type="GO" id="GO:0003677">
    <property type="term" value="F:DNA binding"/>
    <property type="evidence" value="ECO:0007669"/>
    <property type="project" value="InterPro"/>
</dbReference>
<feature type="domain" description="BESS" evidence="3">
    <location>
        <begin position="310"/>
        <end position="349"/>
    </location>
</feature>
<dbReference type="OrthoDB" id="6081971at2759"/>
<name>A0A0L0BUD5_LUCCU</name>
<dbReference type="Pfam" id="PF10545">
    <property type="entry name" value="MADF_DNA_bdg"/>
    <property type="match status" value="1"/>
</dbReference>
<dbReference type="PROSITE" id="PS51031">
    <property type="entry name" value="BESS"/>
    <property type="match status" value="1"/>
</dbReference>
<dbReference type="Proteomes" id="UP000037069">
    <property type="component" value="Unassembled WGS sequence"/>
</dbReference>
<gene>
    <name evidence="4" type="ORF">FF38_13729</name>
</gene>
<evidence type="ECO:0000313" key="4">
    <source>
        <dbReference type="EMBL" id="KNC23657.1"/>
    </source>
</evidence>
<accession>A0A0L0BUD5</accession>